<name>A0AB34JKH9_PRYPA</name>
<dbReference type="EMBL" id="JBGBPQ010000007">
    <property type="protein sequence ID" value="KAL1522049.1"/>
    <property type="molecule type" value="Genomic_DNA"/>
</dbReference>
<feature type="region of interest" description="Disordered" evidence="1">
    <location>
        <begin position="422"/>
        <end position="484"/>
    </location>
</feature>
<dbReference type="Proteomes" id="UP001515480">
    <property type="component" value="Unassembled WGS sequence"/>
</dbReference>
<protein>
    <recommendedName>
        <fullName evidence="2">Rad21/Rec8-like protein C-terminal eukaryotic domain-containing protein</fullName>
    </recommendedName>
</protein>
<evidence type="ECO:0000256" key="1">
    <source>
        <dbReference type="SAM" id="MobiDB-lite"/>
    </source>
</evidence>
<dbReference type="InterPro" id="IPR006909">
    <property type="entry name" value="Rad21/Rec8_C_eu"/>
</dbReference>
<reference evidence="3 4" key="1">
    <citation type="journal article" date="2024" name="Science">
        <title>Giant polyketide synthase enzymes in the biosynthesis of giant marine polyether toxins.</title>
        <authorList>
            <person name="Fallon T.R."/>
            <person name="Shende V.V."/>
            <person name="Wierzbicki I.H."/>
            <person name="Pendleton A.L."/>
            <person name="Watervoot N.F."/>
            <person name="Auber R.P."/>
            <person name="Gonzalez D.J."/>
            <person name="Wisecaver J.H."/>
            <person name="Moore B.S."/>
        </authorList>
    </citation>
    <scope>NUCLEOTIDE SEQUENCE [LARGE SCALE GENOMIC DNA]</scope>
    <source>
        <strain evidence="3 4">12B1</strain>
    </source>
</reference>
<feature type="domain" description="Rad21/Rec8-like protein C-terminal eukaryotic" evidence="2">
    <location>
        <begin position="603"/>
        <end position="654"/>
    </location>
</feature>
<dbReference type="AlphaFoldDB" id="A0AB34JKH9"/>
<feature type="compositionally biased region" description="Polar residues" evidence="1">
    <location>
        <begin position="145"/>
        <end position="156"/>
    </location>
</feature>
<feature type="region of interest" description="Disordered" evidence="1">
    <location>
        <begin position="145"/>
        <end position="171"/>
    </location>
</feature>
<feature type="compositionally biased region" description="Basic and acidic residues" evidence="1">
    <location>
        <begin position="217"/>
        <end position="251"/>
    </location>
</feature>
<accession>A0AB34JKH9</accession>
<proteinExistence type="predicted"/>
<organism evidence="3 4">
    <name type="scientific">Prymnesium parvum</name>
    <name type="common">Toxic golden alga</name>
    <dbReference type="NCBI Taxonomy" id="97485"/>
    <lineage>
        <taxon>Eukaryota</taxon>
        <taxon>Haptista</taxon>
        <taxon>Haptophyta</taxon>
        <taxon>Prymnesiophyceae</taxon>
        <taxon>Prymnesiales</taxon>
        <taxon>Prymnesiaceae</taxon>
        <taxon>Prymnesium</taxon>
    </lineage>
</organism>
<feature type="compositionally biased region" description="Basic and acidic residues" evidence="1">
    <location>
        <begin position="445"/>
        <end position="459"/>
    </location>
</feature>
<sequence length="674" mass="74159">MAYRAVRTPVALRLSAVFLYGSVKAHQHQASSTQLVLPASVQCGVHTESVSIPQTITLLTAVTELSFKVRDFMKKYGDAGSVSLGKPTASLASITFPWLDHPIEDVDHPDAVEISAMDLDHTFLHVAAWEDVVDFSGTEMMATSAANSEDLSSNQGWEAASDPMSDLRDLYPPAQEDQLGRLSLHEAADFFADDLGQAGYDGLVVTPLVSSSLSVPEVEKGPADQRRSEETHKPTSDSPTRHRDDEDRFPDLDNDDCSEGGDVPPPPPPTSDDKGQFRQRDDSPSRHRANKRMKFDNARLLPERTPRRASSTTAHSSIVRAARLNPTSCNCNGQHAHCTRSSSLEQAASRSALLTVPQVRSIEELAAQRRVNLRHTSQKGFLKLAHALSLPPGCLRWSKPTSRLRRIVWKAIVSRARAGQLATQPCGKHTLHPAPKFDPTTSMHATRDDVDDKVSHPRLESPQPLETRRHLDGDSLEGSAGIPDLQFTSFEADDDFDDGYTMPDVPAELRSGLSVDSAKQVRASSLDGESEFRMSRGSLAALQIPDEYRLSACFESTRLSPESEHMSSRRPRSPASIPGVLSVRAHRLLQRVSRLLKSVHDSLDFSQSILYRASSRREVAILFSTLLELFQSDALRCESQRIPYSPIIVMQGEEFLKAMGDFPDVPGIAASILE</sequence>
<evidence type="ECO:0000313" key="3">
    <source>
        <dbReference type="EMBL" id="KAL1522049.1"/>
    </source>
</evidence>
<feature type="compositionally biased region" description="Basic and acidic residues" evidence="1">
    <location>
        <begin position="271"/>
        <end position="285"/>
    </location>
</feature>
<feature type="region of interest" description="Disordered" evidence="1">
    <location>
        <begin position="212"/>
        <end position="315"/>
    </location>
</feature>
<evidence type="ECO:0000313" key="4">
    <source>
        <dbReference type="Proteomes" id="UP001515480"/>
    </source>
</evidence>
<dbReference type="Pfam" id="PF04824">
    <property type="entry name" value="Rad21_Rec8"/>
    <property type="match status" value="1"/>
</dbReference>
<keyword evidence="4" id="KW-1185">Reference proteome</keyword>
<comment type="caution">
    <text evidence="3">The sequence shown here is derived from an EMBL/GenBank/DDBJ whole genome shotgun (WGS) entry which is preliminary data.</text>
</comment>
<feature type="compositionally biased region" description="Basic and acidic residues" evidence="1">
    <location>
        <begin position="293"/>
        <end position="306"/>
    </location>
</feature>
<evidence type="ECO:0000259" key="2">
    <source>
        <dbReference type="Pfam" id="PF04824"/>
    </source>
</evidence>
<gene>
    <name evidence="3" type="ORF">AB1Y20_021694</name>
</gene>